<keyword evidence="8" id="KW-1185">Reference proteome</keyword>
<dbReference type="EnsemblMetazoa" id="CJA10797b.1">
    <property type="protein sequence ID" value="CJA10797b.1"/>
    <property type="gene ID" value="WBGene00130001"/>
</dbReference>
<proteinExistence type="inferred from homology"/>
<evidence type="ECO:0000313" key="7">
    <source>
        <dbReference type="EnsemblMetazoa" id="CJA10797b.1"/>
    </source>
</evidence>
<dbReference type="GO" id="GO:0016020">
    <property type="term" value="C:membrane"/>
    <property type="evidence" value="ECO:0007669"/>
    <property type="project" value="UniProtKB-SubCell"/>
</dbReference>
<comment type="similarity">
    <text evidence="2 6">Belongs to the glycosyltransferase 92 family.</text>
</comment>
<name>A0A8R1HWX6_CAEJA</name>
<sequence length="381" mass="43230">MNPCATPNEYIIAEIGGKNQTKRVKLKGEATEGECPWHWASQCLYNSYIWTADVEVEKWMSEVKIHLGKRTIALKLRQVHHKRPIGFTVCVQPVYWYSEFHNIALFIETWRAQGANKFIVYFHSSTKEVRMLLEYYQNMGLIDVKPWPSFGTPAFDASTYRVGHTLAQNLCILEMRSELGAVADFDEVMVTESGILRDYVEGVMMRSNVDVDVVGALRFNHLLVKFEPKIATMDFSGVRFPVFLDRNGPPKVVFNSSTVDIIGTHSVRKFIGNQSIIPASGSLLHYRHNSYTENAARVEKDLTFFPSTPLFHLRRIQKSIRTVFAPSTPFFNSTFLHALTECIAQIVGEGKCRSTVSFCSQRMTPLTDWVHANGNGVFLGS</sequence>
<keyword evidence="5" id="KW-0472">Membrane</keyword>
<evidence type="ECO:0000256" key="4">
    <source>
        <dbReference type="ARBA" id="ARBA00022679"/>
    </source>
</evidence>
<dbReference type="Proteomes" id="UP000005237">
    <property type="component" value="Unassembled WGS sequence"/>
</dbReference>
<accession>A0A8R1HWX6</accession>
<dbReference type="PANTHER" id="PTHR47024:SF3">
    <property type="entry name" value="GLYCOSYLTRANSFERASE FAMILY 92 PROTEIN"/>
    <property type="match status" value="1"/>
</dbReference>
<dbReference type="Pfam" id="PF01697">
    <property type="entry name" value="Glyco_transf_92"/>
    <property type="match status" value="1"/>
</dbReference>
<dbReference type="InterPro" id="IPR008166">
    <property type="entry name" value="Glyco_transf_92"/>
</dbReference>
<comment type="subcellular location">
    <subcellularLocation>
        <location evidence="1">Membrane</location>
        <topology evidence="1">Single-pass membrane protein</topology>
    </subcellularLocation>
</comment>
<evidence type="ECO:0000256" key="2">
    <source>
        <dbReference type="ARBA" id="ARBA00007647"/>
    </source>
</evidence>
<keyword evidence="4 6" id="KW-0808">Transferase</keyword>
<evidence type="ECO:0000256" key="1">
    <source>
        <dbReference type="ARBA" id="ARBA00004167"/>
    </source>
</evidence>
<evidence type="ECO:0000256" key="5">
    <source>
        <dbReference type="ARBA" id="ARBA00023136"/>
    </source>
</evidence>
<protein>
    <recommendedName>
        <fullName evidence="6">Glycosyltransferase family 92 protein</fullName>
        <ecNumber evidence="6">2.4.1.-</ecNumber>
    </recommendedName>
</protein>
<organism evidence="7 8">
    <name type="scientific">Caenorhabditis japonica</name>
    <dbReference type="NCBI Taxonomy" id="281687"/>
    <lineage>
        <taxon>Eukaryota</taxon>
        <taxon>Metazoa</taxon>
        <taxon>Ecdysozoa</taxon>
        <taxon>Nematoda</taxon>
        <taxon>Chromadorea</taxon>
        <taxon>Rhabditida</taxon>
        <taxon>Rhabditina</taxon>
        <taxon>Rhabditomorpha</taxon>
        <taxon>Rhabditoidea</taxon>
        <taxon>Rhabditidae</taxon>
        <taxon>Peloderinae</taxon>
        <taxon>Caenorhabditis</taxon>
    </lineage>
</organism>
<keyword evidence="3 6" id="KW-0328">Glycosyltransferase</keyword>
<dbReference type="PANTHER" id="PTHR47024">
    <property type="entry name" value="BIOFILM ABSENT ON HEAD (AFTER YERSINIA EXPOSURE)-RELATED"/>
    <property type="match status" value="1"/>
</dbReference>
<evidence type="ECO:0000313" key="8">
    <source>
        <dbReference type="Proteomes" id="UP000005237"/>
    </source>
</evidence>
<evidence type="ECO:0000256" key="6">
    <source>
        <dbReference type="RuleBase" id="RU366017"/>
    </source>
</evidence>
<dbReference type="GO" id="GO:0016757">
    <property type="term" value="F:glycosyltransferase activity"/>
    <property type="evidence" value="ECO:0007669"/>
    <property type="project" value="UniProtKB-UniRule"/>
</dbReference>
<dbReference type="EC" id="2.4.1.-" evidence="6"/>
<dbReference type="AlphaFoldDB" id="A0A8R1HWX6"/>
<evidence type="ECO:0000256" key="3">
    <source>
        <dbReference type="ARBA" id="ARBA00022676"/>
    </source>
</evidence>
<reference evidence="7" key="2">
    <citation type="submission" date="2022-06" db="UniProtKB">
        <authorList>
            <consortium name="EnsemblMetazoa"/>
        </authorList>
    </citation>
    <scope>IDENTIFICATION</scope>
    <source>
        <strain evidence="7">DF5081</strain>
    </source>
</reference>
<reference evidence="8" key="1">
    <citation type="submission" date="2010-08" db="EMBL/GenBank/DDBJ databases">
        <authorList>
            <consortium name="Caenorhabditis japonica Sequencing Consortium"/>
            <person name="Wilson R.K."/>
        </authorList>
    </citation>
    <scope>NUCLEOTIDE SEQUENCE [LARGE SCALE GENOMIC DNA]</scope>
    <source>
        <strain evidence="8">DF5081</strain>
    </source>
</reference>